<dbReference type="GO" id="GO:0003700">
    <property type="term" value="F:DNA-binding transcription factor activity"/>
    <property type="evidence" value="ECO:0007669"/>
    <property type="project" value="InterPro"/>
</dbReference>
<dbReference type="EMBL" id="CP002400">
    <property type="protein sequence ID" value="ADU27042.1"/>
    <property type="molecule type" value="Genomic_DNA"/>
</dbReference>
<feature type="domain" description="HTH araC/xylS-type" evidence="4">
    <location>
        <begin position="184"/>
        <end position="282"/>
    </location>
</feature>
<dbReference type="InterPro" id="IPR003313">
    <property type="entry name" value="AraC-bd"/>
</dbReference>
<dbReference type="InterPro" id="IPR009057">
    <property type="entry name" value="Homeodomain-like_sf"/>
</dbReference>
<dbReference type="GO" id="GO:0043565">
    <property type="term" value="F:sequence-specific DNA binding"/>
    <property type="evidence" value="ECO:0007669"/>
    <property type="project" value="InterPro"/>
</dbReference>
<dbReference type="SUPFAM" id="SSF51215">
    <property type="entry name" value="Regulatory protein AraC"/>
    <property type="match status" value="1"/>
</dbReference>
<dbReference type="Gene3D" id="2.60.120.10">
    <property type="entry name" value="Jelly Rolls"/>
    <property type="match status" value="1"/>
</dbReference>
<keyword evidence="3" id="KW-0804">Transcription</keyword>
<dbReference type="Pfam" id="PF02311">
    <property type="entry name" value="AraC_binding"/>
    <property type="match status" value="1"/>
</dbReference>
<keyword evidence="6" id="KW-1185">Reference proteome</keyword>
<evidence type="ECO:0000256" key="2">
    <source>
        <dbReference type="ARBA" id="ARBA00023125"/>
    </source>
</evidence>
<dbReference type="PANTHER" id="PTHR43280:SF2">
    <property type="entry name" value="HTH-TYPE TRANSCRIPTIONAL REGULATOR EXSA"/>
    <property type="match status" value="1"/>
</dbReference>
<dbReference type="InterPro" id="IPR037923">
    <property type="entry name" value="HTH-like"/>
</dbReference>
<dbReference type="eggNOG" id="COG0662">
    <property type="taxonomic scope" value="Bacteria"/>
</dbReference>
<evidence type="ECO:0000313" key="5">
    <source>
        <dbReference type="EMBL" id="ADU27042.1"/>
    </source>
</evidence>
<dbReference type="SMART" id="SM00342">
    <property type="entry name" value="HTH_ARAC"/>
    <property type="match status" value="1"/>
</dbReference>
<accession>E6U7L9</accession>
<keyword evidence="2" id="KW-0238">DNA-binding</keyword>
<dbReference type="AlphaFoldDB" id="E6U7L9"/>
<dbReference type="KEGG" id="eha:Ethha_1505"/>
<dbReference type="Gene3D" id="1.10.10.60">
    <property type="entry name" value="Homeodomain-like"/>
    <property type="match status" value="2"/>
</dbReference>
<gene>
    <name evidence="5" type="ordered locus">Ethha_1505</name>
</gene>
<name>E6U7L9_ETHHY</name>
<dbReference type="CDD" id="cd02208">
    <property type="entry name" value="cupin_RmlC-like"/>
    <property type="match status" value="1"/>
</dbReference>
<dbReference type="eggNOG" id="COG2207">
    <property type="taxonomic scope" value="Bacteria"/>
</dbReference>
<evidence type="ECO:0000256" key="1">
    <source>
        <dbReference type="ARBA" id="ARBA00023015"/>
    </source>
</evidence>
<dbReference type="InterPro" id="IPR018060">
    <property type="entry name" value="HTH_AraC"/>
</dbReference>
<dbReference type="STRING" id="663278.Ethha_1505"/>
<dbReference type="InterPro" id="IPR020449">
    <property type="entry name" value="Tscrpt_reg_AraC-type_HTH"/>
</dbReference>
<dbReference type="PROSITE" id="PS00041">
    <property type="entry name" value="HTH_ARAC_FAMILY_1"/>
    <property type="match status" value="1"/>
</dbReference>
<dbReference type="PROSITE" id="PS01124">
    <property type="entry name" value="HTH_ARAC_FAMILY_2"/>
    <property type="match status" value="1"/>
</dbReference>
<proteinExistence type="predicted"/>
<dbReference type="SUPFAM" id="SSF46689">
    <property type="entry name" value="Homeodomain-like"/>
    <property type="match status" value="2"/>
</dbReference>
<dbReference type="HOGENOM" id="CLU_000445_88_3_9"/>
<protein>
    <submittedName>
        <fullName evidence="5">Transcriptional regulator, AraC family</fullName>
    </submittedName>
</protein>
<evidence type="ECO:0000256" key="3">
    <source>
        <dbReference type="ARBA" id="ARBA00023163"/>
    </source>
</evidence>
<dbReference type="InterPro" id="IPR018062">
    <property type="entry name" value="HTH_AraC-typ_CS"/>
</dbReference>
<dbReference type="Pfam" id="PF12833">
    <property type="entry name" value="HTH_18"/>
    <property type="match status" value="1"/>
</dbReference>
<dbReference type="PANTHER" id="PTHR43280">
    <property type="entry name" value="ARAC-FAMILY TRANSCRIPTIONAL REGULATOR"/>
    <property type="match status" value="1"/>
</dbReference>
<evidence type="ECO:0000313" key="6">
    <source>
        <dbReference type="Proteomes" id="UP000001551"/>
    </source>
</evidence>
<organism evidence="5 6">
    <name type="scientific">Ethanoligenens harbinense (strain DSM 18485 / JCM 12961 / CGMCC 1.5033 / YUAN-3)</name>
    <dbReference type="NCBI Taxonomy" id="663278"/>
    <lineage>
        <taxon>Bacteria</taxon>
        <taxon>Bacillati</taxon>
        <taxon>Bacillota</taxon>
        <taxon>Clostridia</taxon>
        <taxon>Eubacteriales</taxon>
        <taxon>Oscillospiraceae</taxon>
        <taxon>Ethanoligenens</taxon>
    </lineage>
</organism>
<dbReference type="InterPro" id="IPR014710">
    <property type="entry name" value="RmlC-like_jellyroll"/>
</dbReference>
<sequence>MDHTLMKLTDISFPVSIIEHLKTRPGPLFDAHLHEHYLQIFYFTYGKANMYYNQTACNIQSPDVLLINRHELHYGENASSELRYFVFRIDLRLLSSYHIAPCSQKYLEPLENGLVFLQNHIENQNISAMLKRMIEECKKRQDGYEFEILACVFELLGELFRNHKEKSYTPKYSEMLMKKTKRFADVFDYIEKNYTRDISLAEASTVAHMSEGYFCRMFRQSTGRTLTDYVNRLRIEKSVLLLNQGVCNVTEAAMSVGFDDINYFSRVFKKYMKQSPANYLQNDRKYFL</sequence>
<keyword evidence="1" id="KW-0805">Transcription regulation</keyword>
<reference evidence="5 6" key="1">
    <citation type="submission" date="2010-12" db="EMBL/GenBank/DDBJ databases">
        <title>Complete sequence of Ethanoligenens harbinense YUAN-3.</title>
        <authorList>
            <person name="Lucas S."/>
            <person name="Copeland A."/>
            <person name="Lapidus A."/>
            <person name="Cheng J.-F."/>
            <person name="Bruce D."/>
            <person name="Goodwin L."/>
            <person name="Pitluck S."/>
            <person name="Chertkov O."/>
            <person name="Misra M."/>
            <person name="Detter J.C."/>
            <person name="Han C."/>
            <person name="Tapia R."/>
            <person name="Land M."/>
            <person name="Hauser L."/>
            <person name="Jeffries C."/>
            <person name="Kyrpides N."/>
            <person name="Ivanova N."/>
            <person name="Mikhailova N."/>
            <person name="Wang A."/>
            <person name="Mouttaki H."/>
            <person name="He Z."/>
            <person name="Zhou J."/>
            <person name="Hemme C.L."/>
            <person name="Woyke T."/>
        </authorList>
    </citation>
    <scope>NUCLEOTIDE SEQUENCE [LARGE SCALE GENOMIC DNA]</scope>
    <source>
        <strain evidence="6">DSM 18485 / JCM 12961 / CGMCC 1.5033 / YUAN-3</strain>
    </source>
</reference>
<evidence type="ECO:0000259" key="4">
    <source>
        <dbReference type="PROSITE" id="PS01124"/>
    </source>
</evidence>
<dbReference type="Proteomes" id="UP000001551">
    <property type="component" value="Chromosome"/>
</dbReference>
<dbReference type="PRINTS" id="PR00032">
    <property type="entry name" value="HTHARAC"/>
</dbReference>